<dbReference type="EMBL" id="JABCQL010000010">
    <property type="protein sequence ID" value="MBF0856262.1"/>
    <property type="molecule type" value="Genomic_DNA"/>
</dbReference>
<feature type="compositionally biased region" description="Polar residues" evidence="1">
    <location>
        <begin position="1"/>
        <end position="11"/>
    </location>
</feature>
<feature type="compositionally biased region" description="Basic and acidic residues" evidence="1">
    <location>
        <begin position="20"/>
        <end position="29"/>
    </location>
</feature>
<dbReference type="Proteomes" id="UP000603665">
    <property type="component" value="Unassembled WGS sequence"/>
</dbReference>
<reference evidence="2" key="1">
    <citation type="submission" date="2020-04" db="EMBL/GenBank/DDBJ databases">
        <authorList>
            <person name="Sombolestani A."/>
        </authorList>
    </citation>
    <scope>NUCLEOTIDE SEQUENCE</scope>
    <source>
        <strain evidence="2">LMG1408</strain>
    </source>
</reference>
<protein>
    <submittedName>
        <fullName evidence="2">Uncharacterized protein</fullName>
    </submittedName>
</protein>
<reference evidence="2" key="2">
    <citation type="submission" date="2023-10" db="EMBL/GenBank/DDBJ databases">
        <title>Description of novel Gluconobacter species.</title>
        <authorList>
            <person name="Cleenwerck I."/>
            <person name="Cnockaert M."/>
            <person name="Borremans W."/>
            <person name="Wieme A.D."/>
            <person name="De Vuyst L."/>
            <person name="Vandamme P."/>
        </authorList>
    </citation>
    <scope>NUCLEOTIDE SEQUENCE</scope>
    <source>
        <strain evidence="2">LMG1408</strain>
    </source>
</reference>
<evidence type="ECO:0000313" key="3">
    <source>
        <dbReference type="Proteomes" id="UP000603665"/>
    </source>
</evidence>
<dbReference type="RefSeq" id="WP_024716908.1">
    <property type="nucleotide sequence ID" value="NZ_BJNM01000009.1"/>
</dbReference>
<dbReference type="AlphaFoldDB" id="A0AB35AN60"/>
<accession>A0AB35AN60</accession>
<organism evidence="2 3">
    <name type="scientific">Gluconobacter oxydans</name>
    <name type="common">Gluconobacter suboxydans</name>
    <dbReference type="NCBI Taxonomy" id="442"/>
    <lineage>
        <taxon>Bacteria</taxon>
        <taxon>Pseudomonadati</taxon>
        <taxon>Pseudomonadota</taxon>
        <taxon>Alphaproteobacteria</taxon>
        <taxon>Acetobacterales</taxon>
        <taxon>Acetobacteraceae</taxon>
        <taxon>Gluconobacter</taxon>
    </lineage>
</organism>
<evidence type="ECO:0000256" key="1">
    <source>
        <dbReference type="SAM" id="MobiDB-lite"/>
    </source>
</evidence>
<sequence length="88" mass="9588">MFAQSGNTPINPTKAPGSPGEREPFDPYPDKSPIIDEPPEEDEEVEKDYDPAKGTSSSQIGQSAGFLFAASKPSFQNSFEALSPLQWR</sequence>
<feature type="region of interest" description="Disordered" evidence="1">
    <location>
        <begin position="1"/>
        <end position="60"/>
    </location>
</feature>
<proteinExistence type="predicted"/>
<evidence type="ECO:0000313" key="2">
    <source>
        <dbReference type="EMBL" id="MBF0856262.1"/>
    </source>
</evidence>
<gene>
    <name evidence="2" type="ORF">HKD20_06975</name>
</gene>
<feature type="compositionally biased region" description="Acidic residues" evidence="1">
    <location>
        <begin position="37"/>
        <end position="47"/>
    </location>
</feature>
<name>A0AB35AN60_GLUOY</name>
<comment type="caution">
    <text evidence="2">The sequence shown here is derived from an EMBL/GenBank/DDBJ whole genome shotgun (WGS) entry which is preliminary data.</text>
</comment>